<dbReference type="InterPro" id="IPR036614">
    <property type="entry name" value="RusA-like_sf"/>
</dbReference>
<sequence>MKIDLIIRGNPPSKSNSYKIITIYGHGSLGKTPALKKYERDFELQVPATYKNQLTAYKWCRIYLAVYFDNNRQDLDNSAKIILDCLQKNEVIKNDRAVKFLSMEKRFDKINPRVEIQIEGIDE</sequence>
<dbReference type="AlphaFoldDB" id="A0A388TB26"/>
<dbReference type="InterPro" id="IPR008822">
    <property type="entry name" value="Endonuclease_RusA-like"/>
</dbReference>
<dbReference type="GO" id="GO:0006281">
    <property type="term" value="P:DNA repair"/>
    <property type="evidence" value="ECO:0007669"/>
    <property type="project" value="InterPro"/>
</dbReference>
<evidence type="ECO:0000313" key="2">
    <source>
        <dbReference type="Proteomes" id="UP000269352"/>
    </source>
</evidence>
<dbReference type="Gene3D" id="3.30.1330.70">
    <property type="entry name" value="Holliday junction resolvase RusA"/>
    <property type="match status" value="1"/>
</dbReference>
<reference evidence="1 2" key="1">
    <citation type="journal article" date="2019" name="ISME J.">
        <title>Genome analyses of uncultured TG2/ZB3 bacteria in 'Margulisbacteria' specifically attached to ectosymbiotic spirochetes of protists in the termite gut.</title>
        <authorList>
            <person name="Utami Y.D."/>
            <person name="Kuwahara H."/>
            <person name="Igai K."/>
            <person name="Murakami T."/>
            <person name="Sugaya K."/>
            <person name="Morikawa T."/>
            <person name="Nagura Y."/>
            <person name="Yuki M."/>
            <person name="Deevong P."/>
            <person name="Inoue T."/>
            <person name="Kihara K."/>
            <person name="Lo N."/>
            <person name="Yamada A."/>
            <person name="Ohkuma M."/>
            <person name="Hongoh Y."/>
        </authorList>
    </citation>
    <scope>NUCLEOTIDE SEQUENCE [LARGE SCALE GENOMIC DNA]</scope>
    <source>
        <strain evidence="1">NkOx7-01</strain>
    </source>
</reference>
<comment type="caution">
    <text evidence="1">The sequence shown here is derived from an EMBL/GenBank/DDBJ whole genome shotgun (WGS) entry which is preliminary data.</text>
</comment>
<dbReference type="EMBL" id="BGZN01000025">
    <property type="protein sequence ID" value="GBR73975.1"/>
    <property type="molecule type" value="Genomic_DNA"/>
</dbReference>
<protein>
    <submittedName>
        <fullName evidence="1">Endodeoxyribonuclease RusA family protein</fullName>
    </submittedName>
</protein>
<evidence type="ECO:0000313" key="1">
    <source>
        <dbReference type="EMBL" id="GBR73975.1"/>
    </source>
</evidence>
<accession>A0A388TB26</accession>
<gene>
    <name evidence="1" type="primary">rusA</name>
    <name evidence="1" type="ORF">NO1_1227</name>
</gene>
<name>A0A388TB26_TERA1</name>
<dbReference type="SUPFAM" id="SSF103084">
    <property type="entry name" value="Holliday junction resolvase RusA"/>
    <property type="match status" value="1"/>
</dbReference>
<dbReference type="GO" id="GO:0006310">
    <property type="term" value="P:DNA recombination"/>
    <property type="evidence" value="ECO:0007669"/>
    <property type="project" value="InterPro"/>
</dbReference>
<dbReference type="Proteomes" id="UP000269352">
    <property type="component" value="Unassembled WGS sequence"/>
</dbReference>
<proteinExistence type="predicted"/>
<dbReference type="Pfam" id="PF05866">
    <property type="entry name" value="RusA"/>
    <property type="match status" value="1"/>
</dbReference>
<keyword evidence="2" id="KW-1185">Reference proteome</keyword>
<dbReference type="GO" id="GO:0000287">
    <property type="term" value="F:magnesium ion binding"/>
    <property type="evidence" value="ECO:0007669"/>
    <property type="project" value="InterPro"/>
</dbReference>
<organism evidence="1 2">
    <name type="scientific">Termititenax aidoneus</name>
    <dbReference type="NCBI Taxonomy" id="2218524"/>
    <lineage>
        <taxon>Bacteria</taxon>
        <taxon>Bacillati</taxon>
        <taxon>Candidatus Margulisiibacteriota</taxon>
        <taxon>Candidatus Termititenacia</taxon>
        <taxon>Candidatus Termititenacales</taxon>
        <taxon>Candidatus Termititenacaceae</taxon>
        <taxon>Candidatus Termititenax</taxon>
    </lineage>
</organism>